<feature type="repeat" description="ANK" evidence="7">
    <location>
        <begin position="174"/>
        <end position="206"/>
    </location>
</feature>
<dbReference type="AlphaFoldDB" id="A0A1X7VLK6"/>
<reference evidence="12" key="1">
    <citation type="journal article" date="2010" name="Nature">
        <title>The Amphimedon queenslandica genome and the evolution of animal complexity.</title>
        <authorList>
            <person name="Srivastava M."/>
            <person name="Simakov O."/>
            <person name="Chapman J."/>
            <person name="Fahey B."/>
            <person name="Gauthier M.E."/>
            <person name="Mitros T."/>
            <person name="Richards G.S."/>
            <person name="Conaco C."/>
            <person name="Dacre M."/>
            <person name="Hellsten U."/>
            <person name="Larroux C."/>
            <person name="Putnam N.H."/>
            <person name="Stanke M."/>
            <person name="Adamska M."/>
            <person name="Darling A."/>
            <person name="Degnan S.M."/>
            <person name="Oakley T.H."/>
            <person name="Plachetzki D.C."/>
            <person name="Zhai Y."/>
            <person name="Adamski M."/>
            <person name="Calcino A."/>
            <person name="Cummins S.F."/>
            <person name="Goodstein D.M."/>
            <person name="Harris C."/>
            <person name="Jackson D.J."/>
            <person name="Leys S.P."/>
            <person name="Shu S."/>
            <person name="Woodcroft B.J."/>
            <person name="Vervoort M."/>
            <person name="Kosik K.S."/>
            <person name="Manning G."/>
            <person name="Degnan B.M."/>
            <person name="Rokhsar D.S."/>
        </authorList>
    </citation>
    <scope>NUCLEOTIDE SEQUENCE [LARGE SCALE GENOMIC DNA]</scope>
</reference>
<feature type="repeat" description="ANK" evidence="7">
    <location>
        <begin position="207"/>
        <end position="239"/>
    </location>
</feature>
<dbReference type="PROSITE" id="PS50088">
    <property type="entry name" value="ANK_REPEAT"/>
    <property type="match status" value="5"/>
</dbReference>
<reference evidence="11" key="2">
    <citation type="submission" date="2017-05" db="UniProtKB">
        <authorList>
            <consortium name="EnsemblMetazoa"/>
        </authorList>
    </citation>
    <scope>IDENTIFICATION</scope>
</reference>
<dbReference type="OrthoDB" id="163438at2759"/>
<dbReference type="Pfam" id="PF01529">
    <property type="entry name" value="DHHC"/>
    <property type="match status" value="1"/>
</dbReference>
<comment type="subcellular location">
    <subcellularLocation>
        <location evidence="1">Membrane</location>
        <topology evidence="1">Multi-pass membrane protein</topology>
    </subcellularLocation>
</comment>
<feature type="domain" description="Palmitoyltransferase DHHC" evidence="10">
    <location>
        <begin position="375"/>
        <end position="488"/>
    </location>
</feature>
<feature type="repeat" description="ANK" evidence="7">
    <location>
        <begin position="73"/>
        <end position="105"/>
    </location>
</feature>
<dbReference type="Pfam" id="PF12796">
    <property type="entry name" value="Ank_2"/>
    <property type="match status" value="2"/>
</dbReference>
<sequence>MAVSYQGQSLPLGDSDVESEEEYAVAPQEEEDTEEQKKMKELVTAIKNGFIKKVREILNEPISDDLIQGRDQEGHSPLHWAALGGYNEICELLMERGAPINEHSDNDYGPRPIHWACVHGNVVTVDLFLEKGVHIDTSDLNGCSPLLIAAQYGQSLVLSYLLQKGANKFHVDINGDTALHWAAFKGFPEIVFLLLNAGLDPKQKDSYAQTPMHSACIKGDIQVAEMLLEHGASIDDVDNNEKTPRMLAIKRRHHRLVQLLDGRDIPTQLWDWKTWVFGPPSRQRVSVTFFVCAILFWGYPMYYWKVVPLTFETSPTLHHSFIIGNILLWIFFVWLKLSNPGFIKPNIEAFERAQKLVGDPTSWGEYNDLHNPVYNMCHTCKTVRPIRSKHCRQCNMCVDHFDHHCPWIDNCVGIKNRVPFFFFVHIMLFDGCLTYLMVYQVLKAGQGGFFVYIGIISLIFFSFPVIIMLGYVWMLMLVNMTTNERANHKRYRHFRDVHGHFHNPFSRGVFMNILEYFNIVEPAHLKKKPTQSFIA</sequence>
<dbReference type="PANTHER" id="PTHR24161">
    <property type="entry name" value="ANK_REP_REGION DOMAIN-CONTAINING PROTEIN-RELATED"/>
    <property type="match status" value="1"/>
</dbReference>
<evidence type="ECO:0000313" key="11">
    <source>
        <dbReference type="EnsemblMetazoa" id="Aqu2.1.41266_001"/>
    </source>
</evidence>
<dbReference type="EnsemblMetazoa" id="XM_003383569.3">
    <property type="protein sequence ID" value="XP_003383617.1"/>
    <property type="gene ID" value="LOC100640827"/>
</dbReference>
<accession>A0A1X7VLK6</accession>
<dbReference type="SUPFAM" id="SSF48403">
    <property type="entry name" value="Ankyrin repeat"/>
    <property type="match status" value="1"/>
</dbReference>
<keyword evidence="2 8" id="KW-0812">Transmembrane</keyword>
<dbReference type="PANTHER" id="PTHR24161:SF17">
    <property type="entry name" value="PALMITOYLTRANSFERASE"/>
    <property type="match status" value="1"/>
</dbReference>
<evidence type="ECO:0000256" key="8">
    <source>
        <dbReference type="RuleBase" id="RU079119"/>
    </source>
</evidence>
<feature type="region of interest" description="Disordered" evidence="9">
    <location>
        <begin position="1"/>
        <end position="36"/>
    </location>
</feature>
<dbReference type="PRINTS" id="PR01415">
    <property type="entry name" value="ANKYRIN"/>
</dbReference>
<dbReference type="InterPro" id="IPR001594">
    <property type="entry name" value="Palmitoyltrfase_DHHC"/>
</dbReference>
<dbReference type="Gene3D" id="1.25.40.20">
    <property type="entry name" value="Ankyrin repeat-containing domain"/>
    <property type="match status" value="2"/>
</dbReference>
<dbReference type="OMA" id="VMWISWI"/>
<dbReference type="KEGG" id="aqu:100640827"/>
<feature type="repeat" description="ANK" evidence="7">
    <location>
        <begin position="108"/>
        <end position="140"/>
    </location>
</feature>
<keyword evidence="3" id="KW-0677">Repeat</keyword>
<evidence type="ECO:0000256" key="9">
    <source>
        <dbReference type="SAM" id="MobiDB-lite"/>
    </source>
</evidence>
<dbReference type="STRING" id="400682.A0A1X7VLK6"/>
<evidence type="ECO:0000256" key="2">
    <source>
        <dbReference type="ARBA" id="ARBA00022692"/>
    </source>
</evidence>
<evidence type="ECO:0000256" key="7">
    <source>
        <dbReference type="PROSITE-ProRule" id="PRU00023"/>
    </source>
</evidence>
<feature type="transmembrane region" description="Helical" evidence="8">
    <location>
        <begin position="420"/>
        <end position="438"/>
    </location>
</feature>
<evidence type="ECO:0000313" key="12">
    <source>
        <dbReference type="Proteomes" id="UP000007879"/>
    </source>
</evidence>
<dbReference type="PROSITE" id="PS50216">
    <property type="entry name" value="DHHC"/>
    <property type="match status" value="1"/>
</dbReference>
<comment type="catalytic activity">
    <reaction evidence="8">
        <text>L-cysteinyl-[protein] + hexadecanoyl-CoA = S-hexadecanoyl-L-cysteinyl-[protein] + CoA</text>
        <dbReference type="Rhea" id="RHEA:36683"/>
        <dbReference type="Rhea" id="RHEA-COMP:10131"/>
        <dbReference type="Rhea" id="RHEA-COMP:11032"/>
        <dbReference type="ChEBI" id="CHEBI:29950"/>
        <dbReference type="ChEBI" id="CHEBI:57287"/>
        <dbReference type="ChEBI" id="CHEBI:57379"/>
        <dbReference type="ChEBI" id="CHEBI:74151"/>
        <dbReference type="EC" id="2.3.1.225"/>
    </reaction>
</comment>
<feature type="repeat" description="ANK" evidence="7">
    <location>
        <begin position="141"/>
        <end position="173"/>
    </location>
</feature>
<dbReference type="PROSITE" id="PS50297">
    <property type="entry name" value="ANK_REP_REGION"/>
    <property type="match status" value="5"/>
</dbReference>
<gene>
    <name evidence="11" type="primary">100640827</name>
</gene>
<organism evidence="11">
    <name type="scientific">Amphimedon queenslandica</name>
    <name type="common">Sponge</name>
    <dbReference type="NCBI Taxonomy" id="400682"/>
    <lineage>
        <taxon>Eukaryota</taxon>
        <taxon>Metazoa</taxon>
        <taxon>Porifera</taxon>
        <taxon>Demospongiae</taxon>
        <taxon>Heteroscleromorpha</taxon>
        <taxon>Haplosclerida</taxon>
        <taxon>Niphatidae</taxon>
        <taxon>Amphimedon</taxon>
    </lineage>
</organism>
<evidence type="ECO:0000256" key="3">
    <source>
        <dbReference type="ARBA" id="ARBA00022737"/>
    </source>
</evidence>
<dbReference type="eggNOG" id="KOG0509">
    <property type="taxonomic scope" value="Eukaryota"/>
</dbReference>
<dbReference type="InterPro" id="IPR002110">
    <property type="entry name" value="Ankyrin_rpt"/>
</dbReference>
<comment type="similarity">
    <text evidence="8">Belongs to the DHHC palmitoyltransferase family.</text>
</comment>
<feature type="transmembrane region" description="Helical" evidence="8">
    <location>
        <begin position="285"/>
        <end position="304"/>
    </location>
</feature>
<evidence type="ECO:0000256" key="6">
    <source>
        <dbReference type="ARBA" id="ARBA00023136"/>
    </source>
</evidence>
<dbReference type="Pfam" id="PF13637">
    <property type="entry name" value="Ank_4"/>
    <property type="match status" value="1"/>
</dbReference>
<comment type="domain">
    <text evidence="8">The DHHC domain is required for palmitoyltransferase activity.</text>
</comment>
<keyword evidence="4 8" id="KW-1133">Transmembrane helix</keyword>
<dbReference type="InParanoid" id="A0A1X7VLK6"/>
<proteinExistence type="inferred from homology"/>
<dbReference type="GO" id="GO:0019706">
    <property type="term" value="F:protein-cysteine S-palmitoyltransferase activity"/>
    <property type="evidence" value="ECO:0007669"/>
    <property type="project" value="UniProtKB-EC"/>
</dbReference>
<evidence type="ECO:0000259" key="10">
    <source>
        <dbReference type="Pfam" id="PF01529"/>
    </source>
</evidence>
<evidence type="ECO:0000256" key="5">
    <source>
        <dbReference type="ARBA" id="ARBA00023043"/>
    </source>
</evidence>
<keyword evidence="5 7" id="KW-0040">ANK repeat</keyword>
<protein>
    <recommendedName>
        <fullName evidence="8">Palmitoyltransferase</fullName>
        <ecNumber evidence="8">2.3.1.225</ecNumber>
    </recommendedName>
</protein>
<dbReference type="SMART" id="SM00248">
    <property type="entry name" value="ANK"/>
    <property type="match status" value="6"/>
</dbReference>
<feature type="transmembrane region" description="Helical" evidence="8">
    <location>
        <begin position="450"/>
        <end position="478"/>
    </location>
</feature>
<dbReference type="EC" id="2.3.1.225" evidence="8"/>
<dbReference type="Proteomes" id="UP000007879">
    <property type="component" value="Unassembled WGS sequence"/>
</dbReference>
<keyword evidence="12" id="KW-1185">Reference proteome</keyword>
<feature type="compositionally biased region" description="Acidic residues" evidence="9">
    <location>
        <begin position="15"/>
        <end position="34"/>
    </location>
</feature>
<dbReference type="InterPro" id="IPR036770">
    <property type="entry name" value="Ankyrin_rpt-contain_sf"/>
</dbReference>
<evidence type="ECO:0000256" key="1">
    <source>
        <dbReference type="ARBA" id="ARBA00004141"/>
    </source>
</evidence>
<keyword evidence="8" id="KW-0808">Transferase</keyword>
<feature type="transmembrane region" description="Helical" evidence="8">
    <location>
        <begin position="316"/>
        <end position="335"/>
    </location>
</feature>
<dbReference type="GO" id="GO:0000139">
    <property type="term" value="C:Golgi membrane"/>
    <property type="evidence" value="ECO:0007669"/>
    <property type="project" value="TreeGrafter"/>
</dbReference>
<keyword evidence="8" id="KW-0012">Acyltransferase</keyword>
<evidence type="ECO:0000256" key="4">
    <source>
        <dbReference type="ARBA" id="ARBA00022989"/>
    </source>
</evidence>
<keyword evidence="6 8" id="KW-0472">Membrane</keyword>
<dbReference type="EnsemblMetazoa" id="Aqu2.1.41266_001">
    <property type="protein sequence ID" value="Aqu2.1.41266_001"/>
    <property type="gene ID" value="Aqu2.1.41266"/>
</dbReference>
<name>A0A1X7VLK6_AMPQE</name>